<evidence type="ECO:0000259" key="1">
    <source>
        <dbReference type="Pfam" id="PF00534"/>
    </source>
</evidence>
<protein>
    <recommendedName>
        <fullName evidence="1">Glycosyl transferase family 1 domain-containing protein</fullName>
    </recommendedName>
</protein>
<sequence>MHKKIVVFTKDNDLLSKIKNNLPQFEFTDEKELNENNIVLILNEKEEKINEIKKLYNNKIIISNYNSLSQKSIDYNEVMSEIRIAYSKKINKKNIIVLGEDFPGYGGYGTYSYNLYKRIEKYDTKMIYFLLSQEYDKNIKNLNNNNIYTIYLPNFFQLYDQSKNYDCKFIIDYLKKNNLDECHTLISISPVTLKLGELCFKYVKHYYRSGSAYFDINKLNQNLNLWDINQNAFNDIIYKNYVSEHYYQNKLVNILPNSPFVQDFETKISKKIGTQNIIDDYYIGINSNLNMKMRIEKKYDIVCAISVIERKEKNFNLVSEIFKLFPNKKKLLIGKNSKKYQHVFQNTEHHELLDNDKVKKFLSMSKIFLLTSLLDAGPSVFIESVLGNCIPLCSINTGFYKTLKKYQYLADFAVPNYEIKQWTELINNILSNYSKIMSNRTLFDPIYHEINDSNNRFYNKIIYPLLPLTRKNIVYNMSIVIIRDDSTNYNNITHPNISVHFMDNITQILQLKYEKNVFMMNHKVFVYIQDQYKDVYTYFADKINKYTLCENYLFQKKMIIPILKNNNLYLLINSDLNNIYKCCLSMNKSGYNTENVYIYQDT</sequence>
<gene>
    <name evidence="2" type="ORF">Catovirus_1_746</name>
</gene>
<dbReference type="InterPro" id="IPR001296">
    <property type="entry name" value="Glyco_trans_1"/>
</dbReference>
<proteinExistence type="predicted"/>
<dbReference type="GO" id="GO:0016757">
    <property type="term" value="F:glycosyltransferase activity"/>
    <property type="evidence" value="ECO:0007669"/>
    <property type="project" value="InterPro"/>
</dbReference>
<evidence type="ECO:0000313" key="2">
    <source>
        <dbReference type="EMBL" id="ARF08696.1"/>
    </source>
</evidence>
<name>A0A1V0SAG6_9VIRU</name>
<dbReference type="Pfam" id="PF00534">
    <property type="entry name" value="Glycos_transf_1"/>
    <property type="match status" value="1"/>
</dbReference>
<dbReference type="SUPFAM" id="SSF53756">
    <property type="entry name" value="UDP-Glycosyltransferase/glycogen phosphorylase"/>
    <property type="match status" value="1"/>
</dbReference>
<feature type="domain" description="Glycosyl transferase family 1" evidence="1">
    <location>
        <begin position="294"/>
        <end position="433"/>
    </location>
</feature>
<dbReference type="Gene3D" id="3.40.50.2000">
    <property type="entry name" value="Glycogen Phosphorylase B"/>
    <property type="match status" value="1"/>
</dbReference>
<dbReference type="EMBL" id="KY684083">
    <property type="protein sequence ID" value="ARF08696.1"/>
    <property type="molecule type" value="Genomic_DNA"/>
</dbReference>
<accession>A0A1V0SAG6</accession>
<organism evidence="2">
    <name type="scientific">Catovirus CTV1</name>
    <dbReference type="NCBI Taxonomy" id="1977631"/>
    <lineage>
        <taxon>Viruses</taxon>
        <taxon>Varidnaviria</taxon>
        <taxon>Bamfordvirae</taxon>
        <taxon>Nucleocytoviricota</taxon>
        <taxon>Megaviricetes</taxon>
        <taxon>Imitervirales</taxon>
        <taxon>Mimiviridae</taxon>
        <taxon>Klosneuvirinae</taxon>
        <taxon>Catovirus</taxon>
    </lineage>
</organism>
<reference evidence="2" key="1">
    <citation type="journal article" date="2017" name="Science">
        <title>Giant viruses with an expanded complement of translation system components.</title>
        <authorList>
            <person name="Schulz F."/>
            <person name="Yutin N."/>
            <person name="Ivanova N.N."/>
            <person name="Ortega D.R."/>
            <person name="Lee T.K."/>
            <person name="Vierheilig J."/>
            <person name="Daims H."/>
            <person name="Horn M."/>
            <person name="Wagner M."/>
            <person name="Jensen G.J."/>
            <person name="Kyrpides N.C."/>
            <person name="Koonin E.V."/>
            <person name="Woyke T."/>
        </authorList>
    </citation>
    <scope>NUCLEOTIDE SEQUENCE</scope>
    <source>
        <strain evidence="2">CTV1</strain>
    </source>
</reference>